<organism evidence="10 11">
    <name type="scientific">Roseibium aggregatum</name>
    <dbReference type="NCBI Taxonomy" id="187304"/>
    <lineage>
        <taxon>Bacteria</taxon>
        <taxon>Pseudomonadati</taxon>
        <taxon>Pseudomonadota</taxon>
        <taxon>Alphaproteobacteria</taxon>
        <taxon>Hyphomicrobiales</taxon>
        <taxon>Stappiaceae</taxon>
        <taxon>Roseibium</taxon>
    </lineage>
</organism>
<dbReference type="EMBL" id="CXST01000003">
    <property type="protein sequence ID" value="CTQ46038.1"/>
    <property type="molecule type" value="Genomic_DNA"/>
</dbReference>
<evidence type="ECO:0000256" key="1">
    <source>
        <dbReference type="ARBA" id="ARBA00004651"/>
    </source>
</evidence>
<dbReference type="GO" id="GO:0015385">
    <property type="term" value="F:sodium:proton antiporter activity"/>
    <property type="evidence" value="ECO:0007669"/>
    <property type="project" value="TreeGrafter"/>
</dbReference>
<dbReference type="SUPFAM" id="SSF103473">
    <property type="entry name" value="MFS general substrate transporter"/>
    <property type="match status" value="1"/>
</dbReference>
<proteinExistence type="inferred from homology"/>
<evidence type="ECO:0000256" key="4">
    <source>
        <dbReference type="ARBA" id="ARBA00022475"/>
    </source>
</evidence>
<feature type="transmembrane region" description="Helical" evidence="8">
    <location>
        <begin position="307"/>
        <end position="330"/>
    </location>
</feature>
<dbReference type="Proteomes" id="UP000048926">
    <property type="component" value="Unassembled WGS sequence"/>
</dbReference>
<dbReference type="Gene3D" id="1.20.1720.10">
    <property type="entry name" value="Multidrug resistance protein D"/>
    <property type="match status" value="1"/>
</dbReference>
<comment type="similarity">
    <text evidence="2 8">Belongs to the major facilitator superfamily. Bcr/CmlA family.</text>
</comment>
<evidence type="ECO:0000256" key="2">
    <source>
        <dbReference type="ARBA" id="ARBA00006236"/>
    </source>
</evidence>
<feature type="transmembrane region" description="Helical" evidence="8">
    <location>
        <begin position="369"/>
        <end position="389"/>
    </location>
</feature>
<feature type="transmembrane region" description="Helical" evidence="8">
    <location>
        <begin position="46"/>
        <end position="66"/>
    </location>
</feature>
<evidence type="ECO:0000256" key="7">
    <source>
        <dbReference type="ARBA" id="ARBA00023136"/>
    </source>
</evidence>
<dbReference type="GO" id="GO:0042910">
    <property type="term" value="F:xenobiotic transmembrane transporter activity"/>
    <property type="evidence" value="ECO:0007669"/>
    <property type="project" value="InterPro"/>
</dbReference>
<evidence type="ECO:0000256" key="5">
    <source>
        <dbReference type="ARBA" id="ARBA00022692"/>
    </source>
</evidence>
<keyword evidence="5 8" id="KW-0812">Transmembrane</keyword>
<reference evidence="11" key="1">
    <citation type="submission" date="2015-07" db="EMBL/GenBank/DDBJ databases">
        <authorList>
            <person name="Rodrigo-Torres Lidia"/>
            <person name="Arahal R.David."/>
        </authorList>
    </citation>
    <scope>NUCLEOTIDE SEQUENCE [LARGE SCALE GENOMIC DNA]</scope>
    <source>
        <strain evidence="11">CECT 4801</strain>
    </source>
</reference>
<keyword evidence="3 8" id="KW-0813">Transport</keyword>
<dbReference type="GO" id="GO:1990961">
    <property type="term" value="P:xenobiotic detoxification by transmembrane export across the plasma membrane"/>
    <property type="evidence" value="ECO:0007669"/>
    <property type="project" value="InterPro"/>
</dbReference>
<dbReference type="KEGG" id="lagg:B0E33_14420"/>
<feature type="transmembrane region" description="Helical" evidence="8">
    <location>
        <begin position="99"/>
        <end position="120"/>
    </location>
</feature>
<gene>
    <name evidence="10" type="primary">bcr_2</name>
    <name evidence="10" type="ORF">LAL4801_04494</name>
</gene>
<keyword evidence="4" id="KW-1003">Cell membrane</keyword>
<sequence length="399" mass="42240">MQIGFVRSAIVLGLLAAVGPFAIDLYLPAMPEIVQALQTDDAAVHMTFTVYFIAFGLAQLIYGPLADRFGRKLPAFLGLIVFLIGSVMCATAVDVSALTFGRFVQALGAGAPMVIVRAVVRDLHTGPKATRLMALVMLVFSVSPMLAPLAGSLIIQFGSWRLIFVALGVISLLAMLQMAFLLPETLPAERRGKIDPTAMLRSAIYLMRDSRFMGLTLIGGFSLASFFVFIAAAPLVYMTQYQLTPTAFSLVFALNAIGFFASSQFAASLGERFGMGRVALRAVSGFAAANVLLVILVWSGIDDLPVLMALFFIGNTCLGQVIAPVMVMALEEHGEHAGMASSLGGTFQMVAGGVMILVCSPFFDRTALPLVGAVAACALIALVIALLTLRTSREGQAVA</sequence>
<dbReference type="InterPro" id="IPR020846">
    <property type="entry name" value="MFS_dom"/>
</dbReference>
<feature type="transmembrane region" description="Helical" evidence="8">
    <location>
        <begin position="161"/>
        <end position="182"/>
    </location>
</feature>
<feature type="transmembrane region" description="Helical" evidence="8">
    <location>
        <begin position="278"/>
        <end position="301"/>
    </location>
</feature>
<keyword evidence="11" id="KW-1185">Reference proteome</keyword>
<comment type="caution">
    <text evidence="8">Lacks conserved residue(s) required for the propagation of feature annotation.</text>
</comment>
<dbReference type="InterPro" id="IPR036259">
    <property type="entry name" value="MFS_trans_sf"/>
</dbReference>
<dbReference type="RefSeq" id="WP_055659725.1">
    <property type="nucleotide sequence ID" value="NZ_CP045627.1"/>
</dbReference>
<dbReference type="InterPro" id="IPR004812">
    <property type="entry name" value="Efflux_drug-R_Bcr/CmlA"/>
</dbReference>
<dbReference type="GO" id="GO:0005886">
    <property type="term" value="C:plasma membrane"/>
    <property type="evidence" value="ECO:0007669"/>
    <property type="project" value="UniProtKB-SubCell"/>
</dbReference>
<dbReference type="AlphaFoldDB" id="A0A0M6Y8M5"/>
<feature type="transmembrane region" description="Helical" evidence="8">
    <location>
        <begin position="212"/>
        <end position="235"/>
    </location>
</feature>
<feature type="transmembrane region" description="Helical" evidence="8">
    <location>
        <begin position="342"/>
        <end position="363"/>
    </location>
</feature>
<dbReference type="STRING" id="187304.B0E33_14420"/>
<dbReference type="PANTHER" id="PTHR23502:SF132">
    <property type="entry name" value="POLYAMINE TRANSPORTER 2-RELATED"/>
    <property type="match status" value="1"/>
</dbReference>
<feature type="transmembrane region" description="Helical" evidence="8">
    <location>
        <begin position="247"/>
        <end position="266"/>
    </location>
</feature>
<dbReference type="CDD" id="cd17320">
    <property type="entry name" value="MFS_MdfA_MDR_like"/>
    <property type="match status" value="1"/>
</dbReference>
<keyword evidence="8" id="KW-0997">Cell inner membrane</keyword>
<keyword evidence="6 8" id="KW-1133">Transmembrane helix</keyword>
<comment type="subcellular location">
    <subcellularLocation>
        <location evidence="8">Cell inner membrane</location>
        <topology evidence="8">Multi-pass membrane protein</topology>
    </subcellularLocation>
    <subcellularLocation>
        <location evidence="1">Cell membrane</location>
        <topology evidence="1">Multi-pass membrane protein</topology>
    </subcellularLocation>
</comment>
<evidence type="ECO:0000256" key="8">
    <source>
        <dbReference type="RuleBase" id="RU365088"/>
    </source>
</evidence>
<evidence type="ECO:0000256" key="3">
    <source>
        <dbReference type="ARBA" id="ARBA00022448"/>
    </source>
</evidence>
<accession>A0A0M6Y8M5</accession>
<evidence type="ECO:0000256" key="6">
    <source>
        <dbReference type="ARBA" id="ARBA00022989"/>
    </source>
</evidence>
<name>A0A0M6Y8M5_9HYPH</name>
<dbReference type="InterPro" id="IPR011701">
    <property type="entry name" value="MFS"/>
</dbReference>
<evidence type="ECO:0000313" key="10">
    <source>
        <dbReference type="EMBL" id="CTQ46038.1"/>
    </source>
</evidence>
<dbReference type="Pfam" id="PF07690">
    <property type="entry name" value="MFS_1"/>
    <property type="match status" value="1"/>
</dbReference>
<feature type="domain" description="Major facilitator superfamily (MFS) profile" evidence="9">
    <location>
        <begin position="1"/>
        <end position="393"/>
    </location>
</feature>
<protein>
    <recommendedName>
        <fullName evidence="8">Bcr/CflA family efflux transporter</fullName>
    </recommendedName>
</protein>
<dbReference type="PROSITE" id="PS50850">
    <property type="entry name" value="MFS"/>
    <property type="match status" value="1"/>
</dbReference>
<evidence type="ECO:0000259" key="9">
    <source>
        <dbReference type="PROSITE" id="PS50850"/>
    </source>
</evidence>
<dbReference type="NCBIfam" id="TIGR00710">
    <property type="entry name" value="efflux_Bcr_CflA"/>
    <property type="match status" value="1"/>
</dbReference>
<keyword evidence="7 8" id="KW-0472">Membrane</keyword>
<dbReference type="OrthoDB" id="9800416at2"/>
<feature type="transmembrane region" description="Helical" evidence="8">
    <location>
        <begin position="132"/>
        <end position="155"/>
    </location>
</feature>
<feature type="transmembrane region" description="Helical" evidence="8">
    <location>
        <begin position="73"/>
        <end position="93"/>
    </location>
</feature>
<dbReference type="PANTHER" id="PTHR23502">
    <property type="entry name" value="MAJOR FACILITATOR SUPERFAMILY"/>
    <property type="match status" value="1"/>
</dbReference>
<evidence type="ECO:0000313" key="11">
    <source>
        <dbReference type="Proteomes" id="UP000048926"/>
    </source>
</evidence>